<sequence>MRVTRTSALLSAALAAVGAALLAVPFLAALFGVARPPWAATASGSGRVLAGASLAVVAAWFARERDGPAGFTALLGALLGAVAGVAAAVLSPAALDGVARIAAAMMQFTATGVFFLAVGLAANDDRLTTGAENAAAVVGLLCVAAALFPFVRPLALLGWCGWCGWLAARLARTRN</sequence>
<keyword evidence="1" id="KW-0812">Transmembrane</keyword>
<protein>
    <submittedName>
        <fullName evidence="2">Uncharacterized protein</fullName>
    </submittedName>
</protein>
<proteinExistence type="predicted"/>
<accession>A0ABD5ZL37</accession>
<keyword evidence="1" id="KW-1133">Transmembrane helix</keyword>
<feature type="transmembrane region" description="Helical" evidence="1">
    <location>
        <begin position="101"/>
        <end position="122"/>
    </location>
</feature>
<feature type="transmembrane region" description="Helical" evidence="1">
    <location>
        <begin position="73"/>
        <end position="95"/>
    </location>
</feature>
<keyword evidence="3" id="KW-1185">Reference proteome</keyword>
<reference evidence="2 3" key="1">
    <citation type="journal article" date="2019" name="Int. J. Syst. Evol. Microbiol.">
        <title>The Global Catalogue of Microorganisms (GCM) 10K type strain sequencing project: providing services to taxonomists for standard genome sequencing and annotation.</title>
        <authorList>
            <consortium name="The Broad Institute Genomics Platform"/>
            <consortium name="The Broad Institute Genome Sequencing Center for Infectious Disease"/>
            <person name="Wu L."/>
            <person name="Ma J."/>
        </authorList>
    </citation>
    <scope>NUCLEOTIDE SEQUENCE [LARGE SCALE GENOMIC DNA]</scope>
    <source>
        <strain evidence="2 3">DT85</strain>
    </source>
</reference>
<evidence type="ECO:0000256" key="1">
    <source>
        <dbReference type="SAM" id="Phobius"/>
    </source>
</evidence>
<evidence type="ECO:0000313" key="2">
    <source>
        <dbReference type="EMBL" id="MFC7234168.1"/>
    </source>
</evidence>
<dbReference type="RefSeq" id="WP_276235167.1">
    <property type="nucleotide sequence ID" value="NZ_CP119802.1"/>
</dbReference>
<comment type="caution">
    <text evidence="2">The sequence shown here is derived from an EMBL/GenBank/DDBJ whole genome shotgun (WGS) entry which is preliminary data.</text>
</comment>
<name>A0ABD5ZL37_9EURY</name>
<dbReference type="GeneID" id="79265832"/>
<dbReference type="AlphaFoldDB" id="A0ABD5ZL37"/>
<feature type="transmembrane region" description="Helical" evidence="1">
    <location>
        <begin position="134"/>
        <end position="150"/>
    </location>
</feature>
<organism evidence="2 3">
    <name type="scientific">Halosegnis marinus</name>
    <dbReference type="NCBI Taxonomy" id="3034023"/>
    <lineage>
        <taxon>Archaea</taxon>
        <taxon>Methanobacteriati</taxon>
        <taxon>Methanobacteriota</taxon>
        <taxon>Stenosarchaea group</taxon>
        <taxon>Halobacteria</taxon>
        <taxon>Halobacteriales</taxon>
        <taxon>Natronomonadaceae</taxon>
        <taxon>Halosegnis</taxon>
    </lineage>
</organism>
<evidence type="ECO:0000313" key="3">
    <source>
        <dbReference type="Proteomes" id="UP001596398"/>
    </source>
</evidence>
<dbReference type="Proteomes" id="UP001596398">
    <property type="component" value="Unassembled WGS sequence"/>
</dbReference>
<keyword evidence="1" id="KW-0472">Membrane</keyword>
<feature type="transmembrane region" description="Helical" evidence="1">
    <location>
        <begin position="38"/>
        <end position="61"/>
    </location>
</feature>
<dbReference type="EMBL" id="JBHTAP010000001">
    <property type="protein sequence ID" value="MFC7234168.1"/>
    <property type="molecule type" value="Genomic_DNA"/>
</dbReference>
<gene>
    <name evidence="2" type="ORF">ACFQJ4_02435</name>
</gene>